<dbReference type="Proteomes" id="UP000250123">
    <property type="component" value="Chromosome SHEWBE"/>
</dbReference>
<dbReference type="InterPro" id="IPR011042">
    <property type="entry name" value="6-blade_b-propeller_TolB-like"/>
</dbReference>
<dbReference type="Pfam" id="PF07995">
    <property type="entry name" value="GSDH"/>
    <property type="match status" value="1"/>
</dbReference>
<dbReference type="AlphaFoldDB" id="A0A330M5M1"/>
<name>A0A330M5M1_9GAMM</name>
<reference evidence="3" key="1">
    <citation type="submission" date="2018-06" db="EMBL/GenBank/DDBJ databases">
        <authorList>
            <person name="Cea G.-C."/>
            <person name="William W."/>
        </authorList>
    </citation>
    <scope>NUCLEOTIDE SEQUENCE [LARGE SCALE GENOMIC DNA]</scope>
    <source>
        <strain evidence="3">DB21MT-2</strain>
    </source>
</reference>
<dbReference type="EMBL" id="LS483452">
    <property type="protein sequence ID" value="SQH76723.1"/>
    <property type="molecule type" value="Genomic_DNA"/>
</dbReference>
<dbReference type="OrthoDB" id="9770043at2"/>
<dbReference type="PANTHER" id="PTHR19328">
    <property type="entry name" value="HEDGEHOG-INTERACTING PROTEIN"/>
    <property type="match status" value="1"/>
</dbReference>
<protein>
    <submittedName>
        <fullName evidence="2">Putative Glucose / Sorbosone dehydrogenase</fullName>
    </submittedName>
</protein>
<dbReference type="PANTHER" id="PTHR19328:SF75">
    <property type="entry name" value="ALDOSE SUGAR DEHYDROGENASE YLII"/>
    <property type="match status" value="1"/>
</dbReference>
<sequence>MRCLIVNPTRSTLHFLCHTLIKTFTCLFLYISVIGSSLAADVTTSFETTNTSGLFTLGTAPKTVTFADGEARFAGITSLYHSGSQAFMVQNNTAMVTFETPAAMINVFLKAQSAAAGAMVNVYDVDDTLVNSYTATTSWQEIAITSTEGISRMELINNTNSFAVFDDFSFTAMTAPTPPGDPIELTDPLALPIFSGGLKLQLEVFTQGLTAPLWGTTAPGVSGFFYVIDQLGSIWAIDTTTGDKTMLVDLSASLVTIGIAEFGGFDERGLLGIAFHPQFATNSLMYTYSSQGVMGAADFSTMPMGMMADHQGVLTEWQASIGGSAGIMIDMGSAREVLRIDEPQFNHNGGAIAFDANGMLYLALGDGGGADDVDGQMFINDPMVGHGTMGNGQNMDNPLGAILRIDPMGSNSGNGAYGIPASNPFVGEAGLDEIYAYGLRNPYRLSFDSMTGTLYAADVGQNDIEEVNVIISGGNYGWNMREGSFGFFPNGNNDGYVFEQADNMGTIDPMVEYDHDEGIAIIGGFVYRGSNHADMQGLYVFGDYNGRLFYINNEGTISEFQDVDDLDVGSVLGFAQDSQGELYVLANTGGLPSGTSGTVYKMTLLPNQAPMADAGEDQSVNEGSLVTLNASMSSDPDGDTVLYEWTQSAGTRVTLSNNAIAMPTFTAPSVSSAMTLTFVVTVNDGHLADMSEVDIMVNDVPTPPPPTTTRSSSSSGSSLTILTLLALLLLAIGREYRRA</sequence>
<dbReference type="InterPro" id="IPR035986">
    <property type="entry name" value="PKD_dom_sf"/>
</dbReference>
<dbReference type="KEGG" id="sbk:SHEWBE_2760"/>
<dbReference type="SUPFAM" id="SSF50952">
    <property type="entry name" value="Soluble quinoprotein glucose dehydrogenase"/>
    <property type="match status" value="1"/>
</dbReference>
<dbReference type="InterPro" id="IPR012938">
    <property type="entry name" value="Glc/Sorbosone_DH"/>
</dbReference>
<evidence type="ECO:0000313" key="2">
    <source>
        <dbReference type="EMBL" id="SQH76723.1"/>
    </source>
</evidence>
<dbReference type="Gene3D" id="2.120.10.30">
    <property type="entry name" value="TolB, C-terminal domain"/>
    <property type="match status" value="1"/>
</dbReference>
<dbReference type="Pfam" id="PF22352">
    <property type="entry name" value="K319L-like_PKD"/>
    <property type="match status" value="1"/>
</dbReference>
<accession>A0A330M5M1</accession>
<proteinExistence type="predicted"/>
<evidence type="ECO:0000259" key="1">
    <source>
        <dbReference type="Pfam" id="PF07995"/>
    </source>
</evidence>
<feature type="domain" description="Glucose/Sorbosone dehydrogenase" evidence="1">
    <location>
        <begin position="267"/>
        <end position="585"/>
    </location>
</feature>
<organism evidence="2 3">
    <name type="scientific">Shewanella benthica</name>
    <dbReference type="NCBI Taxonomy" id="43661"/>
    <lineage>
        <taxon>Bacteria</taxon>
        <taxon>Pseudomonadati</taxon>
        <taxon>Pseudomonadota</taxon>
        <taxon>Gammaproteobacteria</taxon>
        <taxon>Alteromonadales</taxon>
        <taxon>Shewanellaceae</taxon>
        <taxon>Shewanella</taxon>
    </lineage>
</organism>
<dbReference type="Gene3D" id="2.60.40.10">
    <property type="entry name" value="Immunoglobulins"/>
    <property type="match status" value="1"/>
</dbReference>
<dbReference type="InterPro" id="IPR013783">
    <property type="entry name" value="Ig-like_fold"/>
</dbReference>
<gene>
    <name evidence="2" type="ORF">SHEWBE_2760</name>
</gene>
<dbReference type="SUPFAM" id="SSF49299">
    <property type="entry name" value="PKD domain"/>
    <property type="match status" value="1"/>
</dbReference>
<dbReference type="RefSeq" id="WP_112352829.1">
    <property type="nucleotide sequence ID" value="NZ_LS483452.1"/>
</dbReference>
<dbReference type="InterPro" id="IPR011041">
    <property type="entry name" value="Quinoprot_gluc/sorb_DH_b-prop"/>
</dbReference>
<evidence type="ECO:0000313" key="3">
    <source>
        <dbReference type="Proteomes" id="UP000250123"/>
    </source>
</evidence>